<dbReference type="STRING" id="655355.SAMN05216283_10788"/>
<keyword evidence="3" id="KW-0998">Cell outer membrane</keyword>
<dbReference type="Proteomes" id="UP000198964">
    <property type="component" value="Unassembled WGS sequence"/>
</dbReference>
<evidence type="ECO:0000313" key="5">
    <source>
        <dbReference type="EMBL" id="SFF47702.1"/>
    </source>
</evidence>
<evidence type="ECO:0000313" key="6">
    <source>
        <dbReference type="Proteomes" id="UP000198964"/>
    </source>
</evidence>
<evidence type="ECO:0000256" key="4">
    <source>
        <dbReference type="SAM" id="SignalP"/>
    </source>
</evidence>
<evidence type="ECO:0008006" key="7">
    <source>
        <dbReference type="Google" id="ProtNLM"/>
    </source>
</evidence>
<keyword evidence="4" id="KW-0732">Signal</keyword>
<organism evidence="5 6">
    <name type="scientific">Sunxiuqinia elliptica</name>
    <dbReference type="NCBI Taxonomy" id="655355"/>
    <lineage>
        <taxon>Bacteria</taxon>
        <taxon>Pseudomonadati</taxon>
        <taxon>Bacteroidota</taxon>
        <taxon>Bacteroidia</taxon>
        <taxon>Marinilabiliales</taxon>
        <taxon>Prolixibacteraceae</taxon>
        <taxon>Sunxiuqinia</taxon>
    </lineage>
</organism>
<feature type="signal peptide" evidence="4">
    <location>
        <begin position="1"/>
        <end position="24"/>
    </location>
</feature>
<proteinExistence type="predicted"/>
<dbReference type="EMBL" id="FONW01000007">
    <property type="protein sequence ID" value="SFF47702.1"/>
    <property type="molecule type" value="Genomic_DNA"/>
</dbReference>
<evidence type="ECO:0000256" key="3">
    <source>
        <dbReference type="ARBA" id="ARBA00023237"/>
    </source>
</evidence>
<name>A0A1I2IYU3_9BACT</name>
<reference evidence="5 6" key="1">
    <citation type="submission" date="2016-10" db="EMBL/GenBank/DDBJ databases">
        <authorList>
            <person name="de Groot N.N."/>
        </authorList>
    </citation>
    <scope>NUCLEOTIDE SEQUENCE [LARGE SCALE GENOMIC DNA]</scope>
    <source>
        <strain evidence="5 6">CGMCC 1.9156</strain>
    </source>
</reference>
<evidence type="ECO:0000256" key="1">
    <source>
        <dbReference type="ARBA" id="ARBA00004442"/>
    </source>
</evidence>
<feature type="chain" id="PRO_5011583561" description="TonB dependent receptor" evidence="4">
    <location>
        <begin position="25"/>
        <end position="595"/>
    </location>
</feature>
<accession>A0A1I2IYU3</accession>
<keyword evidence="6" id="KW-1185">Reference proteome</keyword>
<comment type="subcellular location">
    <subcellularLocation>
        <location evidence="1">Cell outer membrane</location>
    </subcellularLocation>
</comment>
<dbReference type="RefSeq" id="WP_093920424.1">
    <property type="nucleotide sequence ID" value="NZ_FONW01000007.1"/>
</dbReference>
<dbReference type="AlphaFoldDB" id="A0A1I2IYU3"/>
<sequence>MKKSFQYHIAGLAILLAAGQQAYAQQDSTRLKQEVEVVKAYQPSISDAFKINDLPQIKDEKKDKPTFNYIINSQPVFSTFEVKPVQAAQMVGEPKAELGKGLLKAGVGNYLTPYGELFYNTKAGKNSVFGLHFRHLSSNGNVKLINDDKVDAPRSENVAELFTKHFFRRSTLSTKLFFDRQAHSYYGYAGERRSDEAKEDDFPYWNDKQAFSKGGIQLNLSNEEDTRANLNYDFGLNYHYFGTKTGQTENKATVGSLLQKDFDTFQGLLNASVGFVRTDSILNQTTGNFGHKQQILLNISPAILLEGDVASLKAGINTFTLFDDDDDARVLITPNILAQWSPVKDNLTLYAGANGRMEQNNYSAIAAENRFVTPTQDIRKTEYQYILTGGIKGKFHPRLNYRFQVDYANIKDEHFYIFNTNNFLMDAPTSPLPPRANTFDVVYDDLKQLSLGAELYYTASDLVNFHLQGTYYSYELDSLEEAWHKPDFELTLSTIINPEGPLKFNADIFFKGERKALEQSESFYLASSAIGPHDVDQTVHTLASYIDMNVGVEYQYSSNLSFFGRLNNFAFQQYENWLGYSQQSFNLLVGASFSF</sequence>
<dbReference type="SUPFAM" id="SSF56935">
    <property type="entry name" value="Porins"/>
    <property type="match status" value="1"/>
</dbReference>
<dbReference type="GO" id="GO:0009279">
    <property type="term" value="C:cell outer membrane"/>
    <property type="evidence" value="ECO:0007669"/>
    <property type="project" value="UniProtKB-SubCell"/>
</dbReference>
<evidence type="ECO:0000256" key="2">
    <source>
        <dbReference type="ARBA" id="ARBA00023136"/>
    </source>
</evidence>
<keyword evidence="2" id="KW-0472">Membrane</keyword>
<dbReference type="InterPro" id="IPR036942">
    <property type="entry name" value="Beta-barrel_TonB_sf"/>
</dbReference>
<gene>
    <name evidence="5" type="ORF">SAMN05216283_10788</name>
</gene>
<dbReference type="Gene3D" id="2.40.170.20">
    <property type="entry name" value="TonB-dependent receptor, beta-barrel domain"/>
    <property type="match status" value="1"/>
</dbReference>
<protein>
    <recommendedName>
        <fullName evidence="7">TonB dependent receptor</fullName>
    </recommendedName>
</protein>